<evidence type="ECO:0000313" key="3">
    <source>
        <dbReference type="EMBL" id="GAA1749807.1"/>
    </source>
</evidence>
<sequence length="159" mass="18228">MTTNDTRIEVDPNLPTLRIIRDFDAPPDRVFRAWTDPDLVRRWLGPRETEMRIEQWDGRTGGGYRYAAWRDGEELARFFGSFHEVRPNERLVQTFTWEGAPDGVSLDTMVFEDLGDGRTRVTSTSVVESIEIRDMIVSSGMDKGVIEGYEKLDELLKAG</sequence>
<dbReference type="Pfam" id="PF08327">
    <property type="entry name" value="AHSA1"/>
    <property type="match status" value="1"/>
</dbReference>
<evidence type="ECO:0000313" key="4">
    <source>
        <dbReference type="Proteomes" id="UP001500655"/>
    </source>
</evidence>
<evidence type="ECO:0000259" key="2">
    <source>
        <dbReference type="Pfam" id="PF08327"/>
    </source>
</evidence>
<accession>A0ABN2K7R4</accession>
<dbReference type="InterPro" id="IPR013538">
    <property type="entry name" value="ASHA1/2-like_C"/>
</dbReference>
<dbReference type="InterPro" id="IPR023393">
    <property type="entry name" value="START-like_dom_sf"/>
</dbReference>
<comment type="caution">
    <text evidence="3">The sequence shown here is derived from an EMBL/GenBank/DDBJ whole genome shotgun (WGS) entry which is preliminary data.</text>
</comment>
<dbReference type="RefSeq" id="WP_344079420.1">
    <property type="nucleotide sequence ID" value="NZ_BAAALS010000008.1"/>
</dbReference>
<dbReference type="SUPFAM" id="SSF55961">
    <property type="entry name" value="Bet v1-like"/>
    <property type="match status" value="1"/>
</dbReference>
<feature type="domain" description="Activator of Hsp90 ATPase homologue 1/2-like C-terminal" evidence="2">
    <location>
        <begin position="24"/>
        <end position="157"/>
    </location>
</feature>
<dbReference type="EMBL" id="BAAALS010000008">
    <property type="protein sequence ID" value="GAA1749807.1"/>
    <property type="molecule type" value="Genomic_DNA"/>
</dbReference>
<name>A0ABN2K7R4_9ACTN</name>
<comment type="similarity">
    <text evidence="1">Belongs to the AHA1 family.</text>
</comment>
<protein>
    <submittedName>
        <fullName evidence="3">SRPBCC family protein</fullName>
    </submittedName>
</protein>
<dbReference type="Proteomes" id="UP001500655">
    <property type="component" value="Unassembled WGS sequence"/>
</dbReference>
<proteinExistence type="inferred from homology"/>
<dbReference type="Gene3D" id="3.30.530.20">
    <property type="match status" value="1"/>
</dbReference>
<gene>
    <name evidence="3" type="ORF">GCM10009681_21230</name>
</gene>
<evidence type="ECO:0000256" key="1">
    <source>
        <dbReference type="ARBA" id="ARBA00006817"/>
    </source>
</evidence>
<reference evidence="3 4" key="1">
    <citation type="journal article" date="2019" name="Int. J. Syst. Evol. Microbiol.">
        <title>The Global Catalogue of Microorganisms (GCM) 10K type strain sequencing project: providing services to taxonomists for standard genome sequencing and annotation.</title>
        <authorList>
            <consortium name="The Broad Institute Genomics Platform"/>
            <consortium name="The Broad Institute Genome Sequencing Center for Infectious Disease"/>
            <person name="Wu L."/>
            <person name="Ma J."/>
        </authorList>
    </citation>
    <scope>NUCLEOTIDE SEQUENCE [LARGE SCALE GENOMIC DNA]</scope>
    <source>
        <strain evidence="3 4">JCM 13249</strain>
    </source>
</reference>
<dbReference type="CDD" id="cd07826">
    <property type="entry name" value="SRPBCC_CalC_Aha1-like_9"/>
    <property type="match status" value="1"/>
</dbReference>
<keyword evidence="4" id="KW-1185">Reference proteome</keyword>
<organism evidence="3 4">
    <name type="scientific">Luedemannella helvata</name>
    <dbReference type="NCBI Taxonomy" id="349315"/>
    <lineage>
        <taxon>Bacteria</taxon>
        <taxon>Bacillati</taxon>
        <taxon>Actinomycetota</taxon>
        <taxon>Actinomycetes</taxon>
        <taxon>Micromonosporales</taxon>
        <taxon>Micromonosporaceae</taxon>
        <taxon>Luedemannella</taxon>
    </lineage>
</organism>